<dbReference type="OrthoDB" id="8903747at2"/>
<dbReference type="Gene3D" id="1.10.8.60">
    <property type="match status" value="1"/>
</dbReference>
<name>A0A385Z1T7_9PSED</name>
<sequence length="311" mass="35861">MDLDHPILSTYFWVSTAQVSKICSLAEFKVLMRKTGVIFCGQSRLGKTKCCEIIEKTLRKTNSRSYITLLPAVNREGNSHATVIQQLANVLGVSLSRSKTRLSVFLEVVDTIVFNTLESRGNQFVLLIDELQRFGRDDFYQLADLYNALDLKQIKMTVISFAMPEIIDKRDDFLRTEQRQIISRFMSEVISFKGLQSEEEMRVILKSYDDISTYPEGSGITYTRHFMPIAYDNGFRLEELSKLFWRELNKLSSGFYVKNLPMEHFMMSIKYFLITAERHDPIPKSAIEGLIRKSAEESNLAEFCRFGSKSV</sequence>
<dbReference type="Gene3D" id="3.40.50.300">
    <property type="entry name" value="P-loop containing nucleotide triphosphate hydrolases"/>
    <property type="match status" value="1"/>
</dbReference>
<reference evidence="3" key="1">
    <citation type="submission" date="2018-09" db="EMBL/GenBank/DDBJ databases">
        <authorList>
            <person name="Zhu H."/>
        </authorList>
    </citation>
    <scope>NUCLEOTIDE SEQUENCE [LARGE SCALE GENOMIC DNA]</scope>
    <source>
        <strain evidence="3">K2W31S-8</strain>
    </source>
</reference>
<feature type="domain" description="ORC1/DEAH AAA+ ATPase" evidence="1">
    <location>
        <begin position="36"/>
        <end position="166"/>
    </location>
</feature>
<dbReference type="GO" id="GO:0005524">
    <property type="term" value="F:ATP binding"/>
    <property type="evidence" value="ECO:0007669"/>
    <property type="project" value="UniProtKB-KW"/>
</dbReference>
<gene>
    <name evidence="2" type="ORF">D3880_11975</name>
</gene>
<protein>
    <submittedName>
        <fullName evidence="2">ATP-binding protein</fullName>
    </submittedName>
</protein>
<dbReference type="Proteomes" id="UP000265560">
    <property type="component" value="Chromosome"/>
</dbReference>
<dbReference type="AlphaFoldDB" id="A0A385Z1T7"/>
<accession>A0A385Z1T7</accession>
<dbReference type="KEGG" id="pcav:D3880_11975"/>
<organism evidence="2 3">
    <name type="scientific">Pseudomonas cavernae</name>
    <dbReference type="NCBI Taxonomy" id="2320867"/>
    <lineage>
        <taxon>Bacteria</taxon>
        <taxon>Pseudomonadati</taxon>
        <taxon>Pseudomonadota</taxon>
        <taxon>Gammaproteobacteria</taxon>
        <taxon>Pseudomonadales</taxon>
        <taxon>Pseudomonadaceae</taxon>
        <taxon>Pseudomonas</taxon>
    </lineage>
</organism>
<dbReference type="InterPro" id="IPR049945">
    <property type="entry name" value="AAA_22"/>
</dbReference>
<evidence type="ECO:0000259" key="1">
    <source>
        <dbReference type="Pfam" id="PF13401"/>
    </source>
</evidence>
<dbReference type="GO" id="GO:0016887">
    <property type="term" value="F:ATP hydrolysis activity"/>
    <property type="evidence" value="ECO:0007669"/>
    <property type="project" value="InterPro"/>
</dbReference>
<evidence type="ECO:0000313" key="2">
    <source>
        <dbReference type="EMBL" id="AYC33036.1"/>
    </source>
</evidence>
<dbReference type="RefSeq" id="WP_119893655.1">
    <property type="nucleotide sequence ID" value="NZ_CP032419.1"/>
</dbReference>
<evidence type="ECO:0000313" key="3">
    <source>
        <dbReference type="Proteomes" id="UP000265560"/>
    </source>
</evidence>
<dbReference type="InterPro" id="IPR027417">
    <property type="entry name" value="P-loop_NTPase"/>
</dbReference>
<dbReference type="EMBL" id="CP032419">
    <property type="protein sequence ID" value="AYC33036.1"/>
    <property type="molecule type" value="Genomic_DNA"/>
</dbReference>
<keyword evidence="2" id="KW-0067">ATP-binding</keyword>
<keyword evidence="3" id="KW-1185">Reference proteome</keyword>
<dbReference type="Pfam" id="PF13401">
    <property type="entry name" value="AAA_22"/>
    <property type="match status" value="1"/>
</dbReference>
<keyword evidence="2" id="KW-0547">Nucleotide-binding</keyword>
<dbReference type="SUPFAM" id="SSF52540">
    <property type="entry name" value="P-loop containing nucleoside triphosphate hydrolases"/>
    <property type="match status" value="1"/>
</dbReference>
<proteinExistence type="predicted"/>